<organism evidence="1 2">
    <name type="scientific">Limnoglobus roseus</name>
    <dbReference type="NCBI Taxonomy" id="2598579"/>
    <lineage>
        <taxon>Bacteria</taxon>
        <taxon>Pseudomonadati</taxon>
        <taxon>Planctomycetota</taxon>
        <taxon>Planctomycetia</taxon>
        <taxon>Gemmatales</taxon>
        <taxon>Gemmataceae</taxon>
        <taxon>Limnoglobus</taxon>
    </lineage>
</organism>
<protein>
    <recommendedName>
        <fullName evidence="3">DUF3500 domain-containing protein</fullName>
    </recommendedName>
</protein>
<keyword evidence="2" id="KW-1185">Reference proteome</keyword>
<evidence type="ECO:0000313" key="1">
    <source>
        <dbReference type="EMBL" id="QEL15953.1"/>
    </source>
</evidence>
<dbReference type="PROSITE" id="PS51318">
    <property type="entry name" value="TAT"/>
    <property type="match status" value="1"/>
</dbReference>
<dbReference type="InterPro" id="IPR006311">
    <property type="entry name" value="TAT_signal"/>
</dbReference>
<name>A0A5C1ACN2_9BACT</name>
<dbReference type="EMBL" id="CP042425">
    <property type="protein sequence ID" value="QEL15953.1"/>
    <property type="molecule type" value="Genomic_DNA"/>
</dbReference>
<sequence>MTPRDERNCPECDGTFPAITVPPVHRRGFLRTVGGAAAAFALGGSARADAKVKPAEDLVRELFATLSADQKKIVNLPWNHGQKDGKGLPTRSGMYNAAIQNQKIAAHYTKSQQELLDKIFRGICAEGDGYKRLSRGGNFDASGSFTNIGAHIFGDPTDKHQFSLVFSGHHLTIRCDGNSEPDTAFGGPMYYGHTPDGWSDENIFFYQTKAVKAVYDALDEKQRKAACIDGTPGELMKSIEFRKKFPGLHISELSKDQKALVEATMRELLSPFRKEDADEVMDILKATGGLDKIYLAFYFEEFGDSKQWHFWRLEGPGFVWNFRVLPHVHTYVNIAKLA</sequence>
<dbReference type="KEGG" id="lrs:PX52LOC_02890"/>
<dbReference type="InterPro" id="IPR021889">
    <property type="entry name" value="DUF3500"/>
</dbReference>
<proteinExistence type="predicted"/>
<accession>A0A5C1ACN2</accession>
<reference evidence="2" key="1">
    <citation type="submission" date="2019-08" db="EMBL/GenBank/DDBJ databases">
        <title>Limnoglobus roseus gen. nov., sp. nov., a novel freshwater planctomycete with a giant genome from the family Gemmataceae.</title>
        <authorList>
            <person name="Kulichevskaya I.S."/>
            <person name="Naumoff D.G."/>
            <person name="Miroshnikov K."/>
            <person name="Ivanova A."/>
            <person name="Philippov D.A."/>
            <person name="Hakobyan A."/>
            <person name="Rijpstra I.C."/>
            <person name="Sinninghe Damste J.S."/>
            <person name="Liesack W."/>
            <person name="Dedysh S.N."/>
        </authorList>
    </citation>
    <scope>NUCLEOTIDE SEQUENCE [LARGE SCALE GENOMIC DNA]</scope>
    <source>
        <strain evidence="2">PX52</strain>
    </source>
</reference>
<dbReference type="OrthoDB" id="240568at2"/>
<dbReference type="AlphaFoldDB" id="A0A5C1ACN2"/>
<dbReference type="RefSeq" id="WP_149110717.1">
    <property type="nucleotide sequence ID" value="NZ_CP042425.1"/>
</dbReference>
<evidence type="ECO:0008006" key="3">
    <source>
        <dbReference type="Google" id="ProtNLM"/>
    </source>
</evidence>
<dbReference type="Pfam" id="PF12006">
    <property type="entry name" value="DUF3500"/>
    <property type="match status" value="1"/>
</dbReference>
<evidence type="ECO:0000313" key="2">
    <source>
        <dbReference type="Proteomes" id="UP000324974"/>
    </source>
</evidence>
<dbReference type="Proteomes" id="UP000324974">
    <property type="component" value="Chromosome"/>
</dbReference>
<gene>
    <name evidence="1" type="ORF">PX52LOC_02890</name>
</gene>